<name>A0A067F491_CITSI</name>
<accession>A0A067F491</accession>
<protein>
    <submittedName>
        <fullName evidence="1">Uncharacterized protein</fullName>
    </submittedName>
</protein>
<dbReference type="EMBL" id="KK784929">
    <property type="protein sequence ID" value="KDO60940.1"/>
    <property type="molecule type" value="Genomic_DNA"/>
</dbReference>
<gene>
    <name evidence="1" type="ORF">CISIN_1g0070501mg</name>
</gene>
<reference evidence="1 2" key="1">
    <citation type="submission" date="2014-04" db="EMBL/GenBank/DDBJ databases">
        <authorList>
            <consortium name="International Citrus Genome Consortium"/>
            <person name="Gmitter F."/>
            <person name="Chen C."/>
            <person name="Farmerie W."/>
            <person name="Harkins T."/>
            <person name="Desany B."/>
            <person name="Mohiuddin M."/>
            <person name="Kodira C."/>
            <person name="Borodovsky M."/>
            <person name="Lomsadze A."/>
            <person name="Burns P."/>
            <person name="Jenkins J."/>
            <person name="Prochnik S."/>
            <person name="Shu S."/>
            <person name="Chapman J."/>
            <person name="Pitluck S."/>
            <person name="Schmutz J."/>
            <person name="Rokhsar D."/>
        </authorList>
    </citation>
    <scope>NUCLEOTIDE SEQUENCE</scope>
</reference>
<dbReference type="EMBL" id="KK784929">
    <property type="protein sequence ID" value="KDO60941.1"/>
    <property type="molecule type" value="Genomic_DNA"/>
</dbReference>
<dbReference type="Proteomes" id="UP000027120">
    <property type="component" value="Unassembled WGS sequence"/>
</dbReference>
<feature type="non-terminal residue" evidence="1">
    <location>
        <position position="8"/>
    </location>
</feature>
<sequence>MQQDHRKK</sequence>
<evidence type="ECO:0000313" key="1">
    <source>
        <dbReference type="EMBL" id="KDO60940.1"/>
    </source>
</evidence>
<proteinExistence type="predicted"/>
<evidence type="ECO:0000313" key="2">
    <source>
        <dbReference type="Proteomes" id="UP000027120"/>
    </source>
</evidence>
<organism evidence="1 2">
    <name type="scientific">Citrus sinensis</name>
    <name type="common">Sweet orange</name>
    <name type="synonym">Citrus aurantium var. sinensis</name>
    <dbReference type="NCBI Taxonomy" id="2711"/>
    <lineage>
        <taxon>Eukaryota</taxon>
        <taxon>Viridiplantae</taxon>
        <taxon>Streptophyta</taxon>
        <taxon>Embryophyta</taxon>
        <taxon>Tracheophyta</taxon>
        <taxon>Spermatophyta</taxon>
        <taxon>Magnoliopsida</taxon>
        <taxon>eudicotyledons</taxon>
        <taxon>Gunneridae</taxon>
        <taxon>Pentapetalae</taxon>
        <taxon>rosids</taxon>
        <taxon>malvids</taxon>
        <taxon>Sapindales</taxon>
        <taxon>Rutaceae</taxon>
        <taxon>Aurantioideae</taxon>
        <taxon>Citrus</taxon>
    </lineage>
</organism>
<keyword evidence="2" id="KW-1185">Reference proteome</keyword>